<dbReference type="PANTHER" id="PTHR30199:SF0">
    <property type="entry name" value="INNER MEMBRANE PROTEIN YDCO"/>
    <property type="match status" value="1"/>
</dbReference>
<evidence type="ECO:0000313" key="4">
    <source>
        <dbReference type="Proteomes" id="UP001597295"/>
    </source>
</evidence>
<feature type="transmembrane region" description="Helical" evidence="2">
    <location>
        <begin position="288"/>
        <end position="313"/>
    </location>
</feature>
<feature type="compositionally biased region" description="Polar residues" evidence="1">
    <location>
        <begin position="14"/>
        <end position="31"/>
    </location>
</feature>
<feature type="transmembrane region" description="Helical" evidence="2">
    <location>
        <begin position="79"/>
        <end position="100"/>
    </location>
</feature>
<feature type="transmembrane region" description="Helical" evidence="2">
    <location>
        <begin position="51"/>
        <end position="73"/>
    </location>
</feature>
<proteinExistence type="predicted"/>
<dbReference type="EMBL" id="JBHUIP010000005">
    <property type="protein sequence ID" value="MFD2262783.1"/>
    <property type="molecule type" value="Genomic_DNA"/>
</dbReference>
<keyword evidence="4" id="KW-1185">Reference proteome</keyword>
<keyword evidence="2" id="KW-0812">Transmembrane</keyword>
<gene>
    <name evidence="3" type="ORF">ACFSM5_07770</name>
</gene>
<dbReference type="InterPro" id="IPR004711">
    <property type="entry name" value="Benzoate_Transporter"/>
</dbReference>
<feature type="transmembrane region" description="Helical" evidence="2">
    <location>
        <begin position="177"/>
        <end position="197"/>
    </location>
</feature>
<accession>A0ABW5DNT2</accession>
<reference evidence="4" key="1">
    <citation type="journal article" date="2019" name="Int. J. Syst. Evol. Microbiol.">
        <title>The Global Catalogue of Microorganisms (GCM) 10K type strain sequencing project: providing services to taxonomists for standard genome sequencing and annotation.</title>
        <authorList>
            <consortium name="The Broad Institute Genomics Platform"/>
            <consortium name="The Broad Institute Genome Sequencing Center for Infectious Disease"/>
            <person name="Wu L."/>
            <person name="Ma J."/>
        </authorList>
    </citation>
    <scope>NUCLEOTIDE SEQUENCE [LARGE SCALE GENOMIC DNA]</scope>
    <source>
        <strain evidence="4">CGMCC 1.19062</strain>
    </source>
</reference>
<dbReference type="Pfam" id="PF03594">
    <property type="entry name" value="BenE"/>
    <property type="match status" value="1"/>
</dbReference>
<keyword evidence="2" id="KW-1133">Transmembrane helix</keyword>
<evidence type="ECO:0000256" key="1">
    <source>
        <dbReference type="SAM" id="MobiDB-lite"/>
    </source>
</evidence>
<feature type="transmembrane region" description="Helical" evidence="2">
    <location>
        <begin position="325"/>
        <end position="349"/>
    </location>
</feature>
<feature type="transmembrane region" description="Helical" evidence="2">
    <location>
        <begin position="406"/>
        <end position="422"/>
    </location>
</feature>
<feature type="transmembrane region" description="Helical" evidence="2">
    <location>
        <begin position="355"/>
        <end position="377"/>
    </location>
</feature>
<comment type="caution">
    <text evidence="3">The sequence shown here is derived from an EMBL/GenBank/DDBJ whole genome shotgun (WGS) entry which is preliminary data.</text>
</comment>
<keyword evidence="2" id="KW-0472">Membrane</keyword>
<sequence length="425" mass="42780">MTRIAPTGPLTARSPASSSEAGVAQTATPDATTGVPGTAGSGTRQQIMTGLLTTLVGYASSVAVVIQGLTAVGATTGQIASALVLLGMGMCVVSWSLSLLTRMPISAAWTTPGAALLATAGVMPGGFPSAVGAFIVTGGLILLCAFWSPLGRLIRAIPTSLASAMLGGVLLKLCLAPFLALGSVPMLVLPILLVWVVMMRLAKLYAVPVAAALAVVLIAMTDPPNLGAGSALWPTLEFVTPVFEPTAMISIALPLFLVTMASQNIPGFAVLASYGYHPAARPVLAVTGAYSIFGAFFGALTVNLAAITAALCAGPDAGPDPKRRYIATLWSGVGYIATIPLAMITATVVVTSPPVLIQAAAGLALLGAFGQSMLGAVKEEGDRIPAVVTFLVSASGLSIFGVGPAFWGLVAGGLVLAIFRLGKRA</sequence>
<feature type="transmembrane region" description="Helical" evidence="2">
    <location>
        <begin position="204"/>
        <end position="220"/>
    </location>
</feature>
<evidence type="ECO:0000313" key="3">
    <source>
        <dbReference type="EMBL" id="MFD2262783.1"/>
    </source>
</evidence>
<dbReference type="Proteomes" id="UP001597295">
    <property type="component" value="Unassembled WGS sequence"/>
</dbReference>
<dbReference type="RefSeq" id="WP_379875750.1">
    <property type="nucleotide sequence ID" value="NZ_JBHUIP010000005.1"/>
</dbReference>
<name>A0ABW5DNT2_9PROT</name>
<feature type="region of interest" description="Disordered" evidence="1">
    <location>
        <begin position="1"/>
        <end position="41"/>
    </location>
</feature>
<evidence type="ECO:0000256" key="2">
    <source>
        <dbReference type="SAM" id="Phobius"/>
    </source>
</evidence>
<organism evidence="3 4">
    <name type="scientific">Lacibacterium aquatile</name>
    <dbReference type="NCBI Taxonomy" id="1168082"/>
    <lineage>
        <taxon>Bacteria</taxon>
        <taxon>Pseudomonadati</taxon>
        <taxon>Pseudomonadota</taxon>
        <taxon>Alphaproteobacteria</taxon>
        <taxon>Rhodospirillales</taxon>
        <taxon>Rhodospirillaceae</taxon>
    </lineage>
</organism>
<dbReference type="NCBIfam" id="TIGR00843">
    <property type="entry name" value="benE"/>
    <property type="match status" value="1"/>
</dbReference>
<protein>
    <submittedName>
        <fullName evidence="3">Benzoate/H(+) symporter BenE family transporter</fullName>
    </submittedName>
</protein>
<dbReference type="PANTHER" id="PTHR30199">
    <property type="entry name" value="MFS FAMILY TRANSPORTER, PREDICTED SUBSTRATE BENZOATE"/>
    <property type="match status" value="1"/>
</dbReference>